<sequence>MCVSSEHAPGALTVVNTDNDDDNGEVAVENEDSEITNVDPLNVFYPEKDWKKIQPGQAIPAGLHVRMNMQTGENEAKLMDGDDGHKYWKIGEKEGKRKTKLVKRQSDLVIRKTNVAKREIDIAKSDTKIAKRETNIAKRETSLLDILRQKGRDL</sequence>
<name>A0A6J8C132_MYTCO</name>
<dbReference type="AlphaFoldDB" id="A0A6J8C132"/>
<keyword evidence="3" id="KW-1185">Reference proteome</keyword>
<reference evidence="2 3" key="1">
    <citation type="submission" date="2020-06" db="EMBL/GenBank/DDBJ databases">
        <authorList>
            <person name="Li R."/>
            <person name="Bekaert M."/>
        </authorList>
    </citation>
    <scope>NUCLEOTIDE SEQUENCE [LARGE SCALE GENOMIC DNA]</scope>
    <source>
        <strain evidence="3">wild</strain>
    </source>
</reference>
<evidence type="ECO:0000256" key="1">
    <source>
        <dbReference type="SAM" id="MobiDB-lite"/>
    </source>
</evidence>
<protein>
    <submittedName>
        <fullName evidence="2">SIL1</fullName>
    </submittedName>
</protein>
<proteinExistence type="predicted"/>
<accession>A0A6J8C132</accession>
<organism evidence="2 3">
    <name type="scientific">Mytilus coruscus</name>
    <name type="common">Sea mussel</name>
    <dbReference type="NCBI Taxonomy" id="42192"/>
    <lineage>
        <taxon>Eukaryota</taxon>
        <taxon>Metazoa</taxon>
        <taxon>Spiralia</taxon>
        <taxon>Lophotrochozoa</taxon>
        <taxon>Mollusca</taxon>
        <taxon>Bivalvia</taxon>
        <taxon>Autobranchia</taxon>
        <taxon>Pteriomorphia</taxon>
        <taxon>Mytilida</taxon>
        <taxon>Mytiloidea</taxon>
        <taxon>Mytilidae</taxon>
        <taxon>Mytilinae</taxon>
        <taxon>Mytilus</taxon>
    </lineage>
</organism>
<dbReference type="Proteomes" id="UP000507470">
    <property type="component" value="Unassembled WGS sequence"/>
</dbReference>
<dbReference type="EMBL" id="CACVKT020004326">
    <property type="protein sequence ID" value="CAC5389306.1"/>
    <property type="molecule type" value="Genomic_DNA"/>
</dbReference>
<evidence type="ECO:0000313" key="2">
    <source>
        <dbReference type="EMBL" id="CAC5389306.1"/>
    </source>
</evidence>
<evidence type="ECO:0000313" key="3">
    <source>
        <dbReference type="Proteomes" id="UP000507470"/>
    </source>
</evidence>
<feature type="region of interest" description="Disordered" evidence="1">
    <location>
        <begin position="1"/>
        <end position="22"/>
    </location>
</feature>
<gene>
    <name evidence="2" type="ORF">MCOR_24482</name>
</gene>
<dbReference type="OrthoDB" id="448649at2759"/>